<keyword evidence="4 8" id="KW-0863">Zinc-finger</keyword>
<dbReference type="AlphaFoldDB" id="A0A9Q0MM88"/>
<evidence type="ECO:0000256" key="4">
    <source>
        <dbReference type="ARBA" id="ARBA00022771"/>
    </source>
</evidence>
<proteinExistence type="predicted"/>
<evidence type="ECO:0000256" key="2">
    <source>
        <dbReference type="ARBA" id="ARBA00022687"/>
    </source>
</evidence>
<keyword evidence="6" id="KW-0539">Nucleus</keyword>
<dbReference type="GO" id="GO:0005634">
    <property type="term" value="C:nucleus"/>
    <property type="evidence" value="ECO:0007669"/>
    <property type="project" value="UniProtKB-SubCell"/>
</dbReference>
<organism evidence="11 12">
    <name type="scientific">Pseudolycoriella hygida</name>
    <dbReference type="NCBI Taxonomy" id="35572"/>
    <lineage>
        <taxon>Eukaryota</taxon>
        <taxon>Metazoa</taxon>
        <taxon>Ecdysozoa</taxon>
        <taxon>Arthropoda</taxon>
        <taxon>Hexapoda</taxon>
        <taxon>Insecta</taxon>
        <taxon>Pterygota</taxon>
        <taxon>Neoptera</taxon>
        <taxon>Endopterygota</taxon>
        <taxon>Diptera</taxon>
        <taxon>Nematocera</taxon>
        <taxon>Sciaroidea</taxon>
        <taxon>Sciaridae</taxon>
        <taxon>Pseudolycoriella</taxon>
    </lineage>
</organism>
<dbReference type="InterPro" id="IPR019787">
    <property type="entry name" value="Znf_PHD-finger"/>
</dbReference>
<evidence type="ECO:0000313" key="11">
    <source>
        <dbReference type="EMBL" id="KAJ6633301.1"/>
    </source>
</evidence>
<keyword evidence="2" id="KW-0879">Wnt signaling pathway</keyword>
<dbReference type="InterPro" id="IPR013083">
    <property type="entry name" value="Znf_RING/FYVE/PHD"/>
</dbReference>
<evidence type="ECO:0000256" key="9">
    <source>
        <dbReference type="SAM" id="MobiDB-lite"/>
    </source>
</evidence>
<dbReference type="InterPro" id="IPR001965">
    <property type="entry name" value="Znf_PHD"/>
</dbReference>
<dbReference type="CDD" id="cd15637">
    <property type="entry name" value="PHD_dPYGO"/>
    <property type="match status" value="1"/>
</dbReference>
<dbReference type="FunFam" id="3.30.40.10:FF:000107">
    <property type="entry name" value="pygopus homolog 1"/>
    <property type="match status" value="1"/>
</dbReference>
<dbReference type="SMART" id="SM00249">
    <property type="entry name" value="PHD"/>
    <property type="match status" value="1"/>
</dbReference>
<evidence type="ECO:0000256" key="8">
    <source>
        <dbReference type="PROSITE-ProRule" id="PRU00146"/>
    </source>
</evidence>
<evidence type="ECO:0000259" key="10">
    <source>
        <dbReference type="PROSITE" id="PS50016"/>
    </source>
</evidence>
<dbReference type="InterPro" id="IPR019786">
    <property type="entry name" value="Zinc_finger_PHD-type_CS"/>
</dbReference>
<accession>A0A9Q0MM88</accession>
<keyword evidence="3" id="KW-0479">Metal-binding</keyword>
<evidence type="ECO:0000313" key="12">
    <source>
        <dbReference type="Proteomes" id="UP001151699"/>
    </source>
</evidence>
<feature type="region of interest" description="Disordered" evidence="9">
    <location>
        <begin position="1"/>
        <end position="59"/>
    </location>
</feature>
<gene>
    <name evidence="11" type="primary">pygo</name>
    <name evidence="11" type="ORF">Bhyg_16073</name>
</gene>
<keyword evidence="12" id="KW-1185">Reference proteome</keyword>
<dbReference type="PROSITE" id="PS50016">
    <property type="entry name" value="ZF_PHD_2"/>
    <property type="match status" value="1"/>
</dbReference>
<dbReference type="SUPFAM" id="SSF57903">
    <property type="entry name" value="FYVE/PHD zinc finger"/>
    <property type="match status" value="1"/>
</dbReference>
<dbReference type="InterPro" id="IPR052475">
    <property type="entry name" value="Wnt_Signal_Transd_Protein"/>
</dbReference>
<feature type="domain" description="PHD-type" evidence="10">
    <location>
        <begin position="383"/>
        <end position="441"/>
    </location>
</feature>
<comment type="caution">
    <text evidence="11">The sequence shown here is derived from an EMBL/GenBank/DDBJ whole genome shotgun (WGS) entry which is preliminary data.</text>
</comment>
<dbReference type="Gene3D" id="3.30.40.10">
    <property type="entry name" value="Zinc/RING finger domain, C3HC4 (zinc finger)"/>
    <property type="match status" value="1"/>
</dbReference>
<comment type="function">
    <text evidence="7">Involved in signal transduction through the Wnt pathway.</text>
</comment>
<reference evidence="11" key="1">
    <citation type="submission" date="2022-07" db="EMBL/GenBank/DDBJ databases">
        <authorList>
            <person name="Trinca V."/>
            <person name="Uliana J.V.C."/>
            <person name="Torres T.T."/>
            <person name="Ward R.J."/>
            <person name="Monesi N."/>
        </authorList>
    </citation>
    <scope>NUCLEOTIDE SEQUENCE</scope>
    <source>
        <strain evidence="11">HSMRA1968</strain>
        <tissue evidence="11">Whole embryos</tissue>
    </source>
</reference>
<dbReference type="InterPro" id="IPR011011">
    <property type="entry name" value="Znf_FYVE_PHD"/>
</dbReference>
<evidence type="ECO:0000256" key="3">
    <source>
        <dbReference type="ARBA" id="ARBA00022723"/>
    </source>
</evidence>
<dbReference type="GO" id="GO:0016055">
    <property type="term" value="P:Wnt signaling pathway"/>
    <property type="evidence" value="ECO:0007669"/>
    <property type="project" value="UniProtKB-KW"/>
</dbReference>
<dbReference type="Proteomes" id="UP001151699">
    <property type="component" value="Unassembled WGS sequence"/>
</dbReference>
<comment type="subcellular location">
    <subcellularLocation>
        <location evidence="1">Nucleus</location>
    </subcellularLocation>
</comment>
<protein>
    <submittedName>
        <fullName evidence="11">Protein pygopus</fullName>
    </submittedName>
</protein>
<evidence type="ECO:0000256" key="5">
    <source>
        <dbReference type="ARBA" id="ARBA00022833"/>
    </source>
</evidence>
<dbReference type="GO" id="GO:0008270">
    <property type="term" value="F:zinc ion binding"/>
    <property type="evidence" value="ECO:0007669"/>
    <property type="project" value="UniProtKB-KW"/>
</dbReference>
<dbReference type="EMBL" id="WJQU01002118">
    <property type="protein sequence ID" value="KAJ6633301.1"/>
    <property type="molecule type" value="Genomic_DNA"/>
</dbReference>
<dbReference type="PROSITE" id="PS01359">
    <property type="entry name" value="ZF_PHD_1"/>
    <property type="match status" value="1"/>
</dbReference>
<dbReference type="PANTHER" id="PTHR23194:SF16">
    <property type="entry name" value="PROTEIN PYGOPUS"/>
    <property type="match status" value="1"/>
</dbReference>
<sequence length="451" mass="47678">MAHNLGMAYRMPQSGLCPPDFKSPSEQAQHMPPAPSNPKKRRKTSNANAIPAQPPPTPLDLLPPPLSGYGDTIVASNPFDDAPSTPSMNHSMNHMVMHGMNHMHNHMNGPPMRSMHPMSMNMGPIGPMSHMNNRGGLSPMASSNMGGISPLGTMGPNIGQNMSPLGPMGGMSPMSGQNAHIPNNPMGSPMGSGPIGSPMSMNMPMGSPMGSAMGSPLGGPQHLNNGQMGPPMHSPIGNSPSHMQGARLNGNMNANGGPMNHQMSQHGGPNQNSISMASGNLCQNTGPITSNSNMSGVMNQMNHSNMMSQPNCNTSNSSMNPNMMNMNMGPNHMNSMSGNGPQTNGPPGMGMFGPKPMPISAGKVYPPGTPMVFNPQNPSAPPIYACGLCHKEVNDNDEALFCESGCNFFFHRTCSGLTEMAYQLIIKEVFAEWCCDQCMSSKNIPLVKFKC</sequence>
<evidence type="ECO:0000256" key="1">
    <source>
        <dbReference type="ARBA" id="ARBA00004123"/>
    </source>
</evidence>
<keyword evidence="5" id="KW-0862">Zinc</keyword>
<name>A0A9Q0MM88_9DIPT</name>
<evidence type="ECO:0000256" key="7">
    <source>
        <dbReference type="ARBA" id="ARBA00037400"/>
    </source>
</evidence>
<dbReference type="OrthoDB" id="270215at2759"/>
<evidence type="ECO:0000256" key="6">
    <source>
        <dbReference type="ARBA" id="ARBA00023242"/>
    </source>
</evidence>
<dbReference type="PANTHER" id="PTHR23194">
    <property type="entry name" value="PYGOPUS"/>
    <property type="match status" value="1"/>
</dbReference>